<keyword evidence="2" id="KW-0186">Copper</keyword>
<dbReference type="PANTHER" id="PTHR11709:SF511">
    <property type="entry name" value="LACCASE"/>
    <property type="match status" value="1"/>
</dbReference>
<dbReference type="Pfam" id="PF07732">
    <property type="entry name" value="Cu-oxidase_3"/>
    <property type="match status" value="1"/>
</dbReference>
<dbReference type="EMBL" id="JABBWK010000056">
    <property type="protein sequence ID" value="KAG1896329.1"/>
    <property type="molecule type" value="Genomic_DNA"/>
</dbReference>
<name>A0AAD4E0Q0_9AGAM</name>
<proteinExistence type="inferred from homology"/>
<dbReference type="GO" id="GO:0016491">
    <property type="term" value="F:oxidoreductase activity"/>
    <property type="evidence" value="ECO:0007669"/>
    <property type="project" value="TreeGrafter"/>
</dbReference>
<evidence type="ECO:0000313" key="5">
    <source>
        <dbReference type="EMBL" id="KAG1896329.1"/>
    </source>
</evidence>
<dbReference type="SUPFAM" id="SSF49503">
    <property type="entry name" value="Cupredoxins"/>
    <property type="match status" value="1"/>
</dbReference>
<dbReference type="Proteomes" id="UP001195769">
    <property type="component" value="Unassembled WGS sequence"/>
</dbReference>
<comment type="caution">
    <text evidence="5">The sequence shown here is derived from an EMBL/GenBank/DDBJ whole genome shotgun (WGS) entry which is preliminary data.</text>
</comment>
<accession>A0AAD4E0Q0</accession>
<gene>
    <name evidence="5" type="ORF">F5891DRAFT_1247293</name>
</gene>
<dbReference type="InterPro" id="IPR011707">
    <property type="entry name" value="Cu-oxidase-like_N"/>
</dbReference>
<dbReference type="RefSeq" id="XP_041221905.1">
    <property type="nucleotide sequence ID" value="XM_041369831.1"/>
</dbReference>
<dbReference type="GO" id="GO:0005507">
    <property type="term" value="F:copper ion binding"/>
    <property type="evidence" value="ECO:0007669"/>
    <property type="project" value="InterPro"/>
</dbReference>
<protein>
    <recommendedName>
        <fullName evidence="4">Plastocyanin-like domain-containing protein</fullName>
    </recommendedName>
</protein>
<evidence type="ECO:0000256" key="1">
    <source>
        <dbReference type="ARBA" id="ARBA00010609"/>
    </source>
</evidence>
<dbReference type="InterPro" id="IPR008972">
    <property type="entry name" value="Cupredoxin"/>
</dbReference>
<reference evidence="5" key="1">
    <citation type="journal article" date="2020" name="New Phytol.">
        <title>Comparative genomics reveals dynamic genome evolution in host specialist ectomycorrhizal fungi.</title>
        <authorList>
            <person name="Lofgren L.A."/>
            <person name="Nguyen N.H."/>
            <person name="Vilgalys R."/>
            <person name="Ruytinx J."/>
            <person name="Liao H.L."/>
            <person name="Branco S."/>
            <person name="Kuo A."/>
            <person name="LaButti K."/>
            <person name="Lipzen A."/>
            <person name="Andreopoulos W."/>
            <person name="Pangilinan J."/>
            <person name="Riley R."/>
            <person name="Hundley H."/>
            <person name="Na H."/>
            <person name="Barry K."/>
            <person name="Grigoriev I.V."/>
            <person name="Stajich J.E."/>
            <person name="Kennedy P.G."/>
        </authorList>
    </citation>
    <scope>NUCLEOTIDE SEQUENCE</scope>
    <source>
        <strain evidence="5">FC203</strain>
    </source>
</reference>
<dbReference type="Gene3D" id="2.60.40.420">
    <property type="entry name" value="Cupredoxins - blue copper proteins"/>
    <property type="match status" value="1"/>
</dbReference>
<comment type="similarity">
    <text evidence="1">Belongs to the multicopper oxidase family.</text>
</comment>
<dbReference type="AlphaFoldDB" id="A0AAD4E0Q0"/>
<evidence type="ECO:0000256" key="2">
    <source>
        <dbReference type="ARBA" id="ARBA00023008"/>
    </source>
</evidence>
<feature type="domain" description="Plastocyanin-like" evidence="4">
    <location>
        <begin position="102"/>
        <end position="177"/>
    </location>
</feature>
<keyword evidence="6" id="KW-1185">Reference proteome</keyword>
<dbReference type="GeneID" id="64664129"/>
<dbReference type="PANTHER" id="PTHR11709">
    <property type="entry name" value="MULTI-COPPER OXIDASE"/>
    <property type="match status" value="1"/>
</dbReference>
<sequence length="275" mass="30950">MTMVHFLATTKSLRLLAVHFHWRKHPSTFPILEDEAGPLLLFLLPSFGLSAFVVVHQEVLFLRKVHSTITTTRTRSLLFLSNLILRVTIGCRTAQVIVILVALTGGTHPGPTTVAQKRDTFKINVTNQLTNDSKYLRNQMDGVSFITQCPIAPGHSFLYDFNATDQVGTYWYHSHYGRLCSSRVAFRPPLLLFSSRTTVRALDLRPDSPQFRQSKNSIEGVSVTLVHRPGLEHGSLNHHNPILTYKFTKLDTQCCAIFIPAFTESTIVAFYPVTV</sequence>
<organism evidence="5 6">
    <name type="scientific">Suillus fuscotomentosus</name>
    <dbReference type="NCBI Taxonomy" id="1912939"/>
    <lineage>
        <taxon>Eukaryota</taxon>
        <taxon>Fungi</taxon>
        <taxon>Dikarya</taxon>
        <taxon>Basidiomycota</taxon>
        <taxon>Agaricomycotina</taxon>
        <taxon>Agaricomycetes</taxon>
        <taxon>Agaricomycetidae</taxon>
        <taxon>Boletales</taxon>
        <taxon>Suillineae</taxon>
        <taxon>Suillaceae</taxon>
        <taxon>Suillus</taxon>
    </lineage>
</organism>
<evidence type="ECO:0000259" key="4">
    <source>
        <dbReference type="Pfam" id="PF07732"/>
    </source>
</evidence>
<evidence type="ECO:0000256" key="3">
    <source>
        <dbReference type="ARBA" id="ARBA00023180"/>
    </source>
</evidence>
<keyword evidence="3" id="KW-0325">Glycoprotein</keyword>
<dbReference type="InterPro" id="IPR045087">
    <property type="entry name" value="Cu-oxidase_fam"/>
</dbReference>
<evidence type="ECO:0000313" key="6">
    <source>
        <dbReference type="Proteomes" id="UP001195769"/>
    </source>
</evidence>